<comment type="caution">
    <text evidence="3">The sequence shown here is derived from an EMBL/GenBank/DDBJ whole genome shotgun (WGS) entry which is preliminary data.</text>
</comment>
<dbReference type="Pfam" id="PF07994">
    <property type="entry name" value="NAD_binding_5"/>
    <property type="match status" value="1"/>
</dbReference>
<accession>A0AA41R2F3</accession>
<dbReference type="GO" id="GO:0008654">
    <property type="term" value="P:phospholipid biosynthetic process"/>
    <property type="evidence" value="ECO:0007669"/>
    <property type="project" value="InterPro"/>
</dbReference>
<dbReference type="EMBL" id="JALJRB010000006">
    <property type="protein sequence ID" value="MCJ8500343.1"/>
    <property type="molecule type" value="Genomic_DNA"/>
</dbReference>
<dbReference type="GO" id="GO:0004512">
    <property type="term" value="F:inositol-3-phosphate synthase activity"/>
    <property type="evidence" value="ECO:0007669"/>
    <property type="project" value="InterPro"/>
</dbReference>
<dbReference type="Gene3D" id="3.30.360.10">
    <property type="entry name" value="Dihydrodipicolinate Reductase, domain 2"/>
    <property type="match status" value="1"/>
</dbReference>
<evidence type="ECO:0000256" key="1">
    <source>
        <dbReference type="ARBA" id="ARBA00010813"/>
    </source>
</evidence>
<dbReference type="SUPFAM" id="SSF55347">
    <property type="entry name" value="Glyceraldehyde-3-phosphate dehydrogenase-like, C-terminal domain"/>
    <property type="match status" value="1"/>
</dbReference>
<dbReference type="InterPro" id="IPR013021">
    <property type="entry name" value="Myo-inos-1-P_Synthase_GAPDH"/>
</dbReference>
<feature type="domain" description="Myo-inositol-1-phosphate synthase GAPDH-like" evidence="2">
    <location>
        <begin position="213"/>
        <end position="324"/>
    </location>
</feature>
<name>A0AA41R2F3_9BACT</name>
<gene>
    <name evidence="3" type="ORF">MRX98_07125</name>
</gene>
<dbReference type="Pfam" id="PF01658">
    <property type="entry name" value="Inos-1-P_synth"/>
    <property type="match status" value="1"/>
</dbReference>
<dbReference type="InterPro" id="IPR036291">
    <property type="entry name" value="NAD(P)-bd_dom_sf"/>
</dbReference>
<evidence type="ECO:0000313" key="4">
    <source>
        <dbReference type="Proteomes" id="UP001165427"/>
    </source>
</evidence>
<dbReference type="AlphaFoldDB" id="A0AA41R2F3"/>
<protein>
    <submittedName>
        <fullName evidence="3">Inositol-3-phosphate synthase</fullName>
    </submittedName>
</protein>
<dbReference type="Proteomes" id="UP001165427">
    <property type="component" value="Unassembled WGS sequence"/>
</dbReference>
<dbReference type="Gene3D" id="3.40.50.720">
    <property type="entry name" value="NAD(P)-binding Rossmann-like Domain"/>
    <property type="match status" value="1"/>
</dbReference>
<dbReference type="SUPFAM" id="SSF51735">
    <property type="entry name" value="NAD(P)-binding Rossmann-fold domains"/>
    <property type="match status" value="1"/>
</dbReference>
<evidence type="ECO:0000259" key="2">
    <source>
        <dbReference type="Pfam" id="PF01658"/>
    </source>
</evidence>
<sequence length="386" mass="41484">MTHRLEDPCRELLLMCAGAKGAIASTVAVAAAELQQEARSVLSSLTTTTMPPLAAERLRLHLAGWDPMDGPLSAAVQHHGVVPAAVWQGHGAFLDALDIRRPPDGALLLADQVASIADDMRNFMARHPEARPVWVNLLPAACDPILGPDTPTLNDLLQLPAAGLAPDLAYTLAALETGVPMVNFSPNTIELPTICVEARRRGIPMAGRDGKTGQTYFKVVLASALKARALYVDGWYSLNILGNSDGRNLMDPERACGKLNNKTRLLDEILGYPVGERYDAPTHKVHIDYYPPRGDAKEAWDVIDFTGIFGLPMSLRLNLQGRDSILAAPMVIDLARWAAALKTAGIGGPVADLGFFFKKPVGESPPLTFQEQLAALDRLAAVITAE</sequence>
<dbReference type="InterPro" id="IPR002587">
    <property type="entry name" value="Myo-inos-1-P_Synthase"/>
</dbReference>
<dbReference type="RefSeq" id="WP_246904448.1">
    <property type="nucleotide sequence ID" value="NZ_JALJRB010000006.1"/>
</dbReference>
<dbReference type="PANTHER" id="PTHR11510">
    <property type="entry name" value="MYO-INOSITOL-1 PHOSPHATE SYNTHASE"/>
    <property type="match status" value="1"/>
</dbReference>
<keyword evidence="4" id="KW-1185">Reference proteome</keyword>
<organism evidence="3 4">
    <name type="scientific">Desulfatitalea alkaliphila</name>
    <dbReference type="NCBI Taxonomy" id="2929485"/>
    <lineage>
        <taxon>Bacteria</taxon>
        <taxon>Pseudomonadati</taxon>
        <taxon>Thermodesulfobacteriota</taxon>
        <taxon>Desulfobacteria</taxon>
        <taxon>Desulfobacterales</taxon>
        <taxon>Desulfosarcinaceae</taxon>
        <taxon>Desulfatitalea</taxon>
    </lineage>
</organism>
<evidence type="ECO:0000313" key="3">
    <source>
        <dbReference type="EMBL" id="MCJ8500343.1"/>
    </source>
</evidence>
<dbReference type="GO" id="GO:0006021">
    <property type="term" value="P:inositol biosynthetic process"/>
    <property type="evidence" value="ECO:0007669"/>
    <property type="project" value="InterPro"/>
</dbReference>
<comment type="similarity">
    <text evidence="1">Belongs to the myo-inositol 1-phosphate synthase family.</text>
</comment>
<proteinExistence type="inferred from homology"/>
<reference evidence="3" key="1">
    <citation type="submission" date="2022-04" db="EMBL/GenBank/DDBJ databases">
        <title>Desulfatitalea alkaliphila sp. nov., a novel anaerobic sulfate-reducing bacterium isolated from terrestrial mud volcano, Taman Peninsula, Russia.</title>
        <authorList>
            <person name="Khomyakova M.A."/>
            <person name="Merkel A.Y."/>
            <person name="Slobodkin A.I."/>
        </authorList>
    </citation>
    <scope>NUCLEOTIDE SEQUENCE</scope>
    <source>
        <strain evidence="3">M08but</strain>
    </source>
</reference>